<name>A0A238KVP1_9RHOB</name>
<evidence type="ECO:0000259" key="1">
    <source>
        <dbReference type="Pfam" id="PF06568"/>
    </source>
</evidence>
<protein>
    <recommendedName>
        <fullName evidence="1">YjiS-like domain-containing protein</fullName>
    </recommendedName>
</protein>
<evidence type="ECO:0000313" key="2">
    <source>
        <dbReference type="EMBL" id="SMX46700.1"/>
    </source>
</evidence>
<accession>A0A238KVP1</accession>
<dbReference type="InterPro" id="IPR009506">
    <property type="entry name" value="YjiS-like"/>
</dbReference>
<organism evidence="2 3">
    <name type="scientific">Actibacterium lipolyticum</name>
    <dbReference type="NCBI Taxonomy" id="1524263"/>
    <lineage>
        <taxon>Bacteria</taxon>
        <taxon>Pseudomonadati</taxon>
        <taxon>Pseudomonadota</taxon>
        <taxon>Alphaproteobacteria</taxon>
        <taxon>Rhodobacterales</taxon>
        <taxon>Roseobacteraceae</taxon>
        <taxon>Actibacterium</taxon>
    </lineage>
</organism>
<sequence>MALASDIRNVETGLAHAVRNVIDTVRVARARRAAFNTTFRELSALTDRDLADLGIHRGEITRIAREEAALV</sequence>
<dbReference type="EMBL" id="FXYE01000002">
    <property type="protein sequence ID" value="SMX46700.1"/>
    <property type="molecule type" value="Genomic_DNA"/>
</dbReference>
<dbReference type="RefSeq" id="WP_093968254.1">
    <property type="nucleotide sequence ID" value="NZ_FXYE01000002.1"/>
</dbReference>
<dbReference type="Proteomes" id="UP000202922">
    <property type="component" value="Unassembled WGS sequence"/>
</dbReference>
<evidence type="ECO:0000313" key="3">
    <source>
        <dbReference type="Proteomes" id="UP000202922"/>
    </source>
</evidence>
<gene>
    <name evidence="2" type="ORF">COL8621_03218</name>
</gene>
<dbReference type="Pfam" id="PF06568">
    <property type="entry name" value="YjiS-like"/>
    <property type="match status" value="1"/>
</dbReference>
<dbReference type="AlphaFoldDB" id="A0A238KVP1"/>
<feature type="domain" description="YjiS-like" evidence="1">
    <location>
        <begin position="26"/>
        <end position="60"/>
    </location>
</feature>
<keyword evidence="3" id="KW-1185">Reference proteome</keyword>
<proteinExistence type="predicted"/>
<dbReference type="OrthoDB" id="8244198at2"/>
<reference evidence="3" key="1">
    <citation type="submission" date="2017-05" db="EMBL/GenBank/DDBJ databases">
        <authorList>
            <person name="Rodrigo-Torres L."/>
            <person name="Arahal R. D."/>
            <person name="Lucena T."/>
        </authorList>
    </citation>
    <scope>NUCLEOTIDE SEQUENCE [LARGE SCALE GENOMIC DNA]</scope>
    <source>
        <strain evidence="3">CECT 8621</strain>
    </source>
</reference>